<sequence>MCYLVVERYSICRCLYYRHNVDMCRNYGARGHPIQERTVLVGYACDRHSQYQKETLLWSSSSESTARQTHREDGSERIPSASQGIQITSAVALRALEDAQKYREEDDDRSTEKLDESVMETASTQT</sequence>
<gene>
    <name evidence="2" type="ORF">L207DRAFT_391367</name>
</gene>
<dbReference type="EMBL" id="KZ613956">
    <property type="protein sequence ID" value="PMD33417.1"/>
    <property type="molecule type" value="Genomic_DNA"/>
</dbReference>
<keyword evidence="3" id="KW-1185">Reference proteome</keyword>
<feature type="non-terminal residue" evidence="2">
    <location>
        <position position="126"/>
    </location>
</feature>
<organism evidence="2 3">
    <name type="scientific">Hyaloscypha variabilis (strain UAMH 11265 / GT02V1 / F)</name>
    <name type="common">Meliniomyces variabilis</name>
    <dbReference type="NCBI Taxonomy" id="1149755"/>
    <lineage>
        <taxon>Eukaryota</taxon>
        <taxon>Fungi</taxon>
        <taxon>Dikarya</taxon>
        <taxon>Ascomycota</taxon>
        <taxon>Pezizomycotina</taxon>
        <taxon>Leotiomycetes</taxon>
        <taxon>Helotiales</taxon>
        <taxon>Hyaloscyphaceae</taxon>
        <taxon>Hyaloscypha</taxon>
        <taxon>Hyaloscypha variabilis</taxon>
    </lineage>
</organism>
<dbReference type="Proteomes" id="UP000235786">
    <property type="component" value="Unassembled WGS sequence"/>
</dbReference>
<name>A0A2J6R4G4_HYAVF</name>
<protein>
    <submittedName>
        <fullName evidence="2">Uncharacterized protein</fullName>
    </submittedName>
</protein>
<evidence type="ECO:0000313" key="3">
    <source>
        <dbReference type="Proteomes" id="UP000235786"/>
    </source>
</evidence>
<reference evidence="2 3" key="1">
    <citation type="submission" date="2016-04" db="EMBL/GenBank/DDBJ databases">
        <title>A degradative enzymes factory behind the ericoid mycorrhizal symbiosis.</title>
        <authorList>
            <consortium name="DOE Joint Genome Institute"/>
            <person name="Martino E."/>
            <person name="Morin E."/>
            <person name="Grelet G."/>
            <person name="Kuo A."/>
            <person name="Kohler A."/>
            <person name="Daghino S."/>
            <person name="Barry K."/>
            <person name="Choi C."/>
            <person name="Cichocki N."/>
            <person name="Clum A."/>
            <person name="Copeland A."/>
            <person name="Hainaut M."/>
            <person name="Haridas S."/>
            <person name="Labutti K."/>
            <person name="Lindquist E."/>
            <person name="Lipzen A."/>
            <person name="Khouja H.-R."/>
            <person name="Murat C."/>
            <person name="Ohm R."/>
            <person name="Olson A."/>
            <person name="Spatafora J."/>
            <person name="Veneault-Fourrey C."/>
            <person name="Henrissat B."/>
            <person name="Grigoriev I."/>
            <person name="Martin F."/>
            <person name="Perotto S."/>
        </authorList>
    </citation>
    <scope>NUCLEOTIDE SEQUENCE [LARGE SCALE GENOMIC DNA]</scope>
    <source>
        <strain evidence="2 3">F</strain>
    </source>
</reference>
<feature type="region of interest" description="Disordered" evidence="1">
    <location>
        <begin position="59"/>
        <end position="84"/>
    </location>
</feature>
<feature type="region of interest" description="Disordered" evidence="1">
    <location>
        <begin position="98"/>
        <end position="126"/>
    </location>
</feature>
<proteinExistence type="predicted"/>
<dbReference type="OrthoDB" id="5355526at2759"/>
<accession>A0A2J6R4G4</accession>
<evidence type="ECO:0000313" key="2">
    <source>
        <dbReference type="EMBL" id="PMD33417.1"/>
    </source>
</evidence>
<dbReference type="AlphaFoldDB" id="A0A2J6R4G4"/>
<evidence type="ECO:0000256" key="1">
    <source>
        <dbReference type="SAM" id="MobiDB-lite"/>
    </source>
</evidence>
<feature type="compositionally biased region" description="Basic and acidic residues" evidence="1">
    <location>
        <begin position="98"/>
        <end position="116"/>
    </location>
</feature>